<feature type="domain" description="Solute-binding protein family 5" evidence="6">
    <location>
        <begin position="92"/>
        <end position="456"/>
    </location>
</feature>
<dbReference type="InterPro" id="IPR000914">
    <property type="entry name" value="SBP_5_dom"/>
</dbReference>
<evidence type="ECO:0000313" key="8">
    <source>
        <dbReference type="Proteomes" id="UP000186132"/>
    </source>
</evidence>
<sequence>MGLGSRRRRGVTAAIAVAASITLAACGAGKKDDDSSASGSGGTSAGGKAITIGLTDPVTALDPAGSYDNGSLTVEANIYQFLLDVPEGGKTPQPDAAQKCSFSTPTEYTCTLKSGLKFANGDPMTAKDVVFSFTRILKINDPNGPASLLGNMAKVAAKGDTTVVFTLKNPNDQTFPFVLGTSAGPIVDSKVFPADKLLADDKVVGSGPYAITSYQKNELVNLTANKNYGGDNKPKTSKITMKYYSDPNNMKQDVQEGSIDIAWRSLTPTDVEALKKDDAVKVLTGAGGELRYIVFNLKTMPGKTDAQKLAVRRAMAYSIDRQDLAENVFQGTFQPAYSMVPQGIKGATEPFKQAYGEKPDTTKAAAALKAAGVSTPVTLDIDYTTDHYGSTSADEYNQIKRQLEATKLFKVSINGTAYTTYRDERVKDSYGIYQLGWFPDFVDADNYLSNFLSETNFVHAHYCDEGKTGRPCDTDKVLPLLTTEATSTGAKKDAALAQIQQKVATGTMPYLPLLSGKQVAVVHGNISGVQDTLDPTYKFRMWLFSKS</sequence>
<dbReference type="GO" id="GO:1904680">
    <property type="term" value="F:peptide transmembrane transporter activity"/>
    <property type="evidence" value="ECO:0007669"/>
    <property type="project" value="TreeGrafter"/>
</dbReference>
<dbReference type="InterPro" id="IPR030678">
    <property type="entry name" value="Peptide/Ni-bd"/>
</dbReference>
<proteinExistence type="inferred from homology"/>
<dbReference type="PANTHER" id="PTHR30290:SF10">
    <property type="entry name" value="PERIPLASMIC OLIGOPEPTIDE-BINDING PROTEIN-RELATED"/>
    <property type="match status" value="1"/>
</dbReference>
<dbReference type="GO" id="GO:0043190">
    <property type="term" value="C:ATP-binding cassette (ABC) transporter complex"/>
    <property type="evidence" value="ECO:0007669"/>
    <property type="project" value="InterPro"/>
</dbReference>
<dbReference type="InterPro" id="IPR039424">
    <property type="entry name" value="SBP_5"/>
</dbReference>
<evidence type="ECO:0000256" key="3">
    <source>
        <dbReference type="ARBA" id="ARBA00022448"/>
    </source>
</evidence>
<comment type="similarity">
    <text evidence="2">Belongs to the bacterial solute-binding protein 5 family.</text>
</comment>
<evidence type="ECO:0000256" key="1">
    <source>
        <dbReference type="ARBA" id="ARBA00004196"/>
    </source>
</evidence>
<dbReference type="AlphaFoldDB" id="A0A1M5HZU9"/>
<dbReference type="PIRSF" id="PIRSF002741">
    <property type="entry name" value="MppA"/>
    <property type="match status" value="1"/>
</dbReference>
<name>A0A1M5HZU9_9ACTN</name>
<dbReference type="GO" id="GO:0030313">
    <property type="term" value="C:cell envelope"/>
    <property type="evidence" value="ECO:0007669"/>
    <property type="project" value="UniProtKB-SubCell"/>
</dbReference>
<dbReference type="GO" id="GO:0042597">
    <property type="term" value="C:periplasmic space"/>
    <property type="evidence" value="ECO:0007669"/>
    <property type="project" value="UniProtKB-ARBA"/>
</dbReference>
<dbReference type="OrthoDB" id="9801912at2"/>
<evidence type="ECO:0000256" key="2">
    <source>
        <dbReference type="ARBA" id="ARBA00005695"/>
    </source>
</evidence>
<dbReference type="SUPFAM" id="SSF53850">
    <property type="entry name" value="Periplasmic binding protein-like II"/>
    <property type="match status" value="1"/>
</dbReference>
<keyword evidence="3" id="KW-0813">Transport</keyword>
<organism evidence="7 8">
    <name type="scientific">Jatrophihabitans endophyticus</name>
    <dbReference type="NCBI Taxonomy" id="1206085"/>
    <lineage>
        <taxon>Bacteria</taxon>
        <taxon>Bacillati</taxon>
        <taxon>Actinomycetota</taxon>
        <taxon>Actinomycetes</taxon>
        <taxon>Jatrophihabitantales</taxon>
        <taxon>Jatrophihabitantaceae</taxon>
        <taxon>Jatrophihabitans</taxon>
    </lineage>
</organism>
<feature type="signal peptide" evidence="5">
    <location>
        <begin position="1"/>
        <end position="24"/>
    </location>
</feature>
<protein>
    <submittedName>
        <fullName evidence="7">Peptide/nickel transport system substrate-binding protein</fullName>
    </submittedName>
</protein>
<evidence type="ECO:0000256" key="5">
    <source>
        <dbReference type="SAM" id="SignalP"/>
    </source>
</evidence>
<evidence type="ECO:0000256" key="4">
    <source>
        <dbReference type="ARBA" id="ARBA00022729"/>
    </source>
</evidence>
<reference evidence="7 8" key="1">
    <citation type="submission" date="2016-11" db="EMBL/GenBank/DDBJ databases">
        <authorList>
            <person name="Jaros S."/>
            <person name="Januszkiewicz K."/>
            <person name="Wedrychowicz H."/>
        </authorList>
    </citation>
    <scope>NUCLEOTIDE SEQUENCE [LARGE SCALE GENOMIC DNA]</scope>
    <source>
        <strain evidence="7 8">DSM 45627</strain>
    </source>
</reference>
<evidence type="ECO:0000259" key="6">
    <source>
        <dbReference type="Pfam" id="PF00496"/>
    </source>
</evidence>
<evidence type="ECO:0000313" key="7">
    <source>
        <dbReference type="EMBL" id="SHG21538.1"/>
    </source>
</evidence>
<dbReference type="PROSITE" id="PS51257">
    <property type="entry name" value="PROKAR_LIPOPROTEIN"/>
    <property type="match status" value="1"/>
</dbReference>
<dbReference type="STRING" id="1206085.SAMN05443575_1702"/>
<keyword evidence="8" id="KW-1185">Reference proteome</keyword>
<dbReference type="GO" id="GO:0015833">
    <property type="term" value="P:peptide transport"/>
    <property type="evidence" value="ECO:0007669"/>
    <property type="project" value="TreeGrafter"/>
</dbReference>
<dbReference type="PANTHER" id="PTHR30290">
    <property type="entry name" value="PERIPLASMIC BINDING COMPONENT OF ABC TRANSPORTER"/>
    <property type="match status" value="1"/>
</dbReference>
<dbReference type="Pfam" id="PF00496">
    <property type="entry name" value="SBP_bac_5"/>
    <property type="match status" value="1"/>
</dbReference>
<keyword evidence="4 5" id="KW-0732">Signal</keyword>
<gene>
    <name evidence="7" type="ORF">SAMN05443575_1702</name>
</gene>
<dbReference type="Gene3D" id="3.40.190.10">
    <property type="entry name" value="Periplasmic binding protein-like II"/>
    <property type="match status" value="1"/>
</dbReference>
<dbReference type="Gene3D" id="3.10.105.10">
    <property type="entry name" value="Dipeptide-binding Protein, Domain 3"/>
    <property type="match status" value="1"/>
</dbReference>
<accession>A0A1M5HZU9</accession>
<dbReference type="RefSeq" id="WP_073388549.1">
    <property type="nucleotide sequence ID" value="NZ_FQVU01000002.1"/>
</dbReference>
<comment type="subcellular location">
    <subcellularLocation>
        <location evidence="1">Cell envelope</location>
    </subcellularLocation>
</comment>
<feature type="chain" id="PRO_5012296440" evidence="5">
    <location>
        <begin position="25"/>
        <end position="547"/>
    </location>
</feature>
<dbReference type="EMBL" id="FQVU01000002">
    <property type="protein sequence ID" value="SHG21538.1"/>
    <property type="molecule type" value="Genomic_DNA"/>
</dbReference>
<dbReference type="Proteomes" id="UP000186132">
    <property type="component" value="Unassembled WGS sequence"/>
</dbReference>